<comment type="caution">
    <text evidence="2">The sequence shown here is derived from an EMBL/GenBank/DDBJ whole genome shotgun (WGS) entry which is preliminary data.</text>
</comment>
<sequence>MKTSHHIAIIGGTGRAGRHLAYKALDNGHSVRLLVRNPKKWTDDDDKIQIIAGDARNESSIRLLLDGCDAVINTFGQPVKAEPLYSGITRQILAVMNEYGIQRYIGVTGGSLNVEGDRKSWSNRIVSKGFEILFRKMIADKKKELALLMKSGLDWTLVRLPFVVEGAETGTIKEHLTDVPGRTITNEDIARFLINQIDDAKYVRKTPCISN</sequence>
<reference evidence="2 3" key="1">
    <citation type="submission" date="2023-07" db="EMBL/GenBank/DDBJ databases">
        <title>Genomic Encyclopedia of Type Strains, Phase IV (KMG-IV): sequencing the most valuable type-strain genomes for metagenomic binning, comparative biology and taxonomic classification.</title>
        <authorList>
            <person name="Goeker M."/>
        </authorList>
    </citation>
    <scope>NUCLEOTIDE SEQUENCE [LARGE SCALE GENOMIC DNA]</scope>
    <source>
        <strain evidence="2 3">T98</strain>
    </source>
</reference>
<dbReference type="RefSeq" id="WP_025696775.1">
    <property type="nucleotide sequence ID" value="NZ_JAUSUY010000003.1"/>
</dbReference>
<accession>A0ABU3H3R6</accession>
<name>A0ABU3H3R6_9BACL</name>
<dbReference type="Pfam" id="PF13460">
    <property type="entry name" value="NAD_binding_10"/>
    <property type="match status" value="1"/>
</dbReference>
<dbReference type="Proteomes" id="UP001248709">
    <property type="component" value="Unassembled WGS sequence"/>
</dbReference>
<dbReference type="SUPFAM" id="SSF51735">
    <property type="entry name" value="NAD(P)-binding Rossmann-fold domains"/>
    <property type="match status" value="1"/>
</dbReference>
<dbReference type="PANTHER" id="PTHR43355">
    <property type="entry name" value="FLAVIN REDUCTASE (NADPH)"/>
    <property type="match status" value="1"/>
</dbReference>
<dbReference type="InterPro" id="IPR016040">
    <property type="entry name" value="NAD(P)-bd_dom"/>
</dbReference>
<organism evidence="2 3">
    <name type="scientific">Paenibacillus forsythiae</name>
    <dbReference type="NCBI Taxonomy" id="365616"/>
    <lineage>
        <taxon>Bacteria</taxon>
        <taxon>Bacillati</taxon>
        <taxon>Bacillota</taxon>
        <taxon>Bacilli</taxon>
        <taxon>Bacillales</taxon>
        <taxon>Paenibacillaceae</taxon>
        <taxon>Paenibacillus</taxon>
    </lineage>
</organism>
<dbReference type="InterPro" id="IPR051606">
    <property type="entry name" value="Polyketide_Oxido-like"/>
</dbReference>
<keyword evidence="3" id="KW-1185">Reference proteome</keyword>
<dbReference type="PANTHER" id="PTHR43355:SF2">
    <property type="entry name" value="FLAVIN REDUCTASE (NADPH)"/>
    <property type="match status" value="1"/>
</dbReference>
<dbReference type="Gene3D" id="3.40.50.720">
    <property type="entry name" value="NAD(P)-binding Rossmann-like Domain"/>
    <property type="match status" value="1"/>
</dbReference>
<evidence type="ECO:0000313" key="3">
    <source>
        <dbReference type="Proteomes" id="UP001248709"/>
    </source>
</evidence>
<proteinExistence type="predicted"/>
<gene>
    <name evidence="2" type="ORF">J2Z22_000906</name>
</gene>
<dbReference type="InterPro" id="IPR036291">
    <property type="entry name" value="NAD(P)-bd_dom_sf"/>
</dbReference>
<evidence type="ECO:0000259" key="1">
    <source>
        <dbReference type="Pfam" id="PF13460"/>
    </source>
</evidence>
<protein>
    <submittedName>
        <fullName evidence="2">NADH-flavin reductase</fullName>
    </submittedName>
</protein>
<evidence type="ECO:0000313" key="2">
    <source>
        <dbReference type="EMBL" id="MDT3425390.1"/>
    </source>
</evidence>
<feature type="domain" description="NAD(P)-binding" evidence="1">
    <location>
        <begin position="11"/>
        <end position="199"/>
    </location>
</feature>
<dbReference type="EMBL" id="JAUSUY010000003">
    <property type="protein sequence ID" value="MDT3425390.1"/>
    <property type="molecule type" value="Genomic_DNA"/>
</dbReference>